<keyword evidence="2" id="KW-0813">Transport</keyword>
<feature type="transmembrane region" description="Helical" evidence="6">
    <location>
        <begin position="73"/>
        <end position="94"/>
    </location>
</feature>
<evidence type="ECO:0000256" key="6">
    <source>
        <dbReference type="SAM" id="Phobius"/>
    </source>
</evidence>
<dbReference type="InterPro" id="IPR058533">
    <property type="entry name" value="Cation_efflux_TM"/>
</dbReference>
<evidence type="ECO:0000256" key="1">
    <source>
        <dbReference type="ARBA" id="ARBA00004141"/>
    </source>
</evidence>
<dbReference type="PANTHER" id="PTHR43840:SF15">
    <property type="entry name" value="MITOCHONDRIAL METAL TRANSPORTER 1-RELATED"/>
    <property type="match status" value="1"/>
</dbReference>
<evidence type="ECO:0000256" key="3">
    <source>
        <dbReference type="ARBA" id="ARBA00022692"/>
    </source>
</evidence>
<name>A0A401H7E9_AERPX</name>
<feature type="transmembrane region" description="Helical" evidence="6">
    <location>
        <begin position="33"/>
        <end position="53"/>
    </location>
</feature>
<dbReference type="PANTHER" id="PTHR43840">
    <property type="entry name" value="MITOCHONDRIAL METAL TRANSPORTER 1-RELATED"/>
    <property type="match status" value="1"/>
</dbReference>
<accession>A0A401H7E9</accession>
<dbReference type="GO" id="GO:0008324">
    <property type="term" value="F:monoatomic cation transmembrane transporter activity"/>
    <property type="evidence" value="ECO:0007669"/>
    <property type="project" value="InterPro"/>
</dbReference>
<dbReference type="SUPFAM" id="SSF161111">
    <property type="entry name" value="Cation efflux protein transmembrane domain-like"/>
    <property type="match status" value="1"/>
</dbReference>
<feature type="transmembrane region" description="Helical" evidence="6">
    <location>
        <begin position="100"/>
        <end position="124"/>
    </location>
</feature>
<comment type="subcellular location">
    <subcellularLocation>
        <location evidence="1">Membrane</location>
        <topology evidence="1">Multi-pass membrane protein</topology>
    </subcellularLocation>
</comment>
<dbReference type="AlphaFoldDB" id="A0A401H7E9"/>
<feature type="transmembrane region" description="Helical" evidence="6">
    <location>
        <begin position="136"/>
        <end position="158"/>
    </location>
</feature>
<keyword evidence="3 6" id="KW-0812">Transmembrane</keyword>
<dbReference type="RefSeq" id="WP_165487839.1">
    <property type="nucleotide sequence ID" value="NZ_BDMD01000003.1"/>
</dbReference>
<evidence type="ECO:0000313" key="8">
    <source>
        <dbReference type="EMBL" id="GBF08386.1"/>
    </source>
</evidence>
<evidence type="ECO:0000256" key="2">
    <source>
        <dbReference type="ARBA" id="ARBA00022448"/>
    </source>
</evidence>
<gene>
    <name evidence="8" type="ORF">apy_01110</name>
</gene>
<comment type="caution">
    <text evidence="8">The sequence shown here is derived from an EMBL/GenBank/DDBJ whole genome shotgun (WGS) entry which is preliminary data.</text>
</comment>
<evidence type="ECO:0000256" key="4">
    <source>
        <dbReference type="ARBA" id="ARBA00022989"/>
    </source>
</evidence>
<evidence type="ECO:0000313" key="9">
    <source>
        <dbReference type="Proteomes" id="UP000291213"/>
    </source>
</evidence>
<dbReference type="GO" id="GO:0016020">
    <property type="term" value="C:membrane"/>
    <property type="evidence" value="ECO:0007669"/>
    <property type="project" value="UniProtKB-SubCell"/>
</dbReference>
<keyword evidence="4 6" id="KW-1133">Transmembrane helix</keyword>
<dbReference type="InterPro" id="IPR027469">
    <property type="entry name" value="Cation_efflux_TMD_sf"/>
</dbReference>
<proteinExistence type="predicted"/>
<reference evidence="8 9" key="1">
    <citation type="submission" date="2017-02" db="EMBL/GenBank/DDBJ databases">
        <title>isolation and characterization of a novel temperate virus Aeropyrum globular virus 1 infecting hyperthermophilic archaeon Aeropyrum.</title>
        <authorList>
            <person name="Yumiya M."/>
            <person name="Yoshida T."/>
            <person name="Sako Y."/>
        </authorList>
    </citation>
    <scope>NUCLEOTIDE SEQUENCE [LARGE SCALE GENOMIC DNA]</scope>
    <source>
        <strain evidence="8 9">YK1-12-2013</strain>
    </source>
</reference>
<dbReference type="Pfam" id="PF01545">
    <property type="entry name" value="Cation_efflux"/>
    <property type="match status" value="1"/>
</dbReference>
<organism evidence="8 9">
    <name type="scientific">Aeropyrum pernix</name>
    <dbReference type="NCBI Taxonomy" id="56636"/>
    <lineage>
        <taxon>Archaea</taxon>
        <taxon>Thermoproteota</taxon>
        <taxon>Thermoprotei</taxon>
        <taxon>Desulfurococcales</taxon>
        <taxon>Desulfurococcaceae</taxon>
        <taxon>Aeropyrum</taxon>
    </lineage>
</organism>
<evidence type="ECO:0000259" key="7">
    <source>
        <dbReference type="Pfam" id="PF01545"/>
    </source>
</evidence>
<dbReference type="Gene3D" id="1.20.1510.10">
    <property type="entry name" value="Cation efflux protein transmembrane domain"/>
    <property type="match status" value="1"/>
</dbReference>
<feature type="domain" description="Cation efflux protein transmembrane" evidence="7">
    <location>
        <begin position="8"/>
        <end position="189"/>
    </location>
</feature>
<dbReference type="OrthoDB" id="8907at2157"/>
<dbReference type="InterPro" id="IPR050291">
    <property type="entry name" value="CDF_Transporter"/>
</dbReference>
<sequence>MVDAAFKLGLFLSVAGAAVKIAGSLVYGSKALLVDGATCVAGIAAGLAALYWLRASQAPPDADHPFGHGRLAFGGVSFTLVAYGVAAGFGLAYLARPEPYSVGLGAVVLGLLGLILYSGAVAAFRRSPIVGGAMAAFTASEVFESIVSTLAAVGGFGFGYLVDYLGAWAIEAYLFYELVLHARSMVHQLSDMASAEAVGHVRRELEARGFRVASVRVRTLVPGRYHGDAIVLPPRGMDPLAADMLADEAVYALRRSGVDLTVHVDFSGQLAEDEERGPQTKWRAGPLN</sequence>
<evidence type="ECO:0000256" key="5">
    <source>
        <dbReference type="ARBA" id="ARBA00023136"/>
    </source>
</evidence>
<dbReference type="EMBL" id="BDMD01000003">
    <property type="protein sequence ID" value="GBF08386.1"/>
    <property type="molecule type" value="Genomic_DNA"/>
</dbReference>
<dbReference type="Proteomes" id="UP000291213">
    <property type="component" value="Unassembled WGS sequence"/>
</dbReference>
<protein>
    <submittedName>
        <fullName evidence="8">Cation efflux protein CzrB</fullName>
    </submittedName>
</protein>
<keyword evidence="5 6" id="KW-0472">Membrane</keyword>